<evidence type="ECO:0000256" key="6">
    <source>
        <dbReference type="ARBA" id="ARBA00022970"/>
    </source>
</evidence>
<keyword evidence="3 9" id="KW-1003">Cell membrane</keyword>
<evidence type="ECO:0000256" key="5">
    <source>
        <dbReference type="ARBA" id="ARBA00022847"/>
    </source>
</evidence>
<comment type="function">
    <text evidence="9">Involved in the import of serine and threonine into the cell, with the concomitant import of sodium (symport system).</text>
</comment>
<evidence type="ECO:0000256" key="1">
    <source>
        <dbReference type="ARBA" id="ARBA00004141"/>
    </source>
</evidence>
<dbReference type="InterPro" id="IPR023025">
    <property type="entry name" value="Ser_Thr_transp_SstT"/>
</dbReference>
<feature type="transmembrane region" description="Helical" evidence="9">
    <location>
        <begin position="124"/>
        <end position="144"/>
    </location>
</feature>
<comment type="caution">
    <text evidence="10">The sequence shown here is derived from an EMBL/GenBank/DDBJ whole genome shotgun (WGS) entry which is preliminary data.</text>
</comment>
<evidence type="ECO:0000256" key="9">
    <source>
        <dbReference type="HAMAP-Rule" id="MF_01582"/>
    </source>
</evidence>
<keyword evidence="6 9" id="KW-0029">Amino-acid transport</keyword>
<dbReference type="InterPro" id="IPR001991">
    <property type="entry name" value="Na-dicarboxylate_symporter"/>
</dbReference>
<feature type="transmembrane region" description="Helical" evidence="9">
    <location>
        <begin position="65"/>
        <end position="87"/>
    </location>
</feature>
<keyword evidence="7 9" id="KW-1133">Transmembrane helix</keyword>
<evidence type="ECO:0000256" key="4">
    <source>
        <dbReference type="ARBA" id="ARBA00022692"/>
    </source>
</evidence>
<feature type="transmembrane region" description="Helical" evidence="9">
    <location>
        <begin position="165"/>
        <end position="187"/>
    </location>
</feature>
<dbReference type="SUPFAM" id="SSF118215">
    <property type="entry name" value="Proton glutamate symport protein"/>
    <property type="match status" value="1"/>
</dbReference>
<name>A0A0B8P124_9VIBR</name>
<keyword evidence="2 9" id="KW-0813">Transport</keyword>
<keyword evidence="8 9" id="KW-0472">Membrane</keyword>
<sequence>MQILAGILAGGVLATVAPDAAVKVGLLGGLFVGALKAVAPILVFILVAASIANQKKNQHTYMRPIVVLYLIGTFLAALTAVGLSFAFPTNLVLVESATGATPPQGIAEVLHTLLFKVVDNPVNALMSANYIGILAWGIGLGLALHHASATTKAVFEDLSHGVSTIVRFIIRLAPFGIFGLVASTFATTGFEALFGYANLLFVLLSAMAIIALVINPAIVYYKTKQNPYPLVLQCLRESGVTAFFTRSSAANIPVNMALCEKLDLDEDTYSVSIPLGATINMGGAAITITVLTLAAVHTLGIQVDFLTAVLLSVVAAVSACGASGVAGGSLLLIPLACSLFGIPNEVAMQVVGVGFIIGVIQDSAETALNSSTDVVFTAAVCRSEHAKELA</sequence>
<dbReference type="Pfam" id="PF00375">
    <property type="entry name" value="SDF"/>
    <property type="match status" value="1"/>
</dbReference>
<evidence type="ECO:0000256" key="8">
    <source>
        <dbReference type="ARBA" id="ARBA00023136"/>
    </source>
</evidence>
<feature type="transmembrane region" description="Helical" evidence="9">
    <location>
        <begin position="193"/>
        <end position="214"/>
    </location>
</feature>
<evidence type="ECO:0000313" key="10">
    <source>
        <dbReference type="EMBL" id="GAM56689.1"/>
    </source>
</evidence>
<comment type="caution">
    <text evidence="9">Lacks conserved residue(s) required for the propagation of feature annotation.</text>
</comment>
<evidence type="ECO:0000256" key="3">
    <source>
        <dbReference type="ARBA" id="ARBA00022475"/>
    </source>
</evidence>
<comment type="subcellular location">
    <subcellularLocation>
        <location evidence="9">Cell membrane</location>
        <topology evidence="9">Multi-pass membrane protein</topology>
    </subcellularLocation>
    <subcellularLocation>
        <location evidence="1">Membrane</location>
        <topology evidence="1">Multi-pass membrane protein</topology>
    </subcellularLocation>
</comment>
<dbReference type="NCBIfam" id="NF010151">
    <property type="entry name" value="PRK13628.1"/>
    <property type="match status" value="1"/>
</dbReference>
<dbReference type="FunFam" id="1.10.3860.10:FF:000003">
    <property type="entry name" value="Serine/threonine transporter sstT"/>
    <property type="match status" value="1"/>
</dbReference>
<feature type="transmembrane region" description="Helical" evidence="9">
    <location>
        <begin position="279"/>
        <end position="299"/>
    </location>
</feature>
<evidence type="ECO:0000256" key="7">
    <source>
        <dbReference type="ARBA" id="ARBA00022989"/>
    </source>
</evidence>
<dbReference type="PRINTS" id="PR00173">
    <property type="entry name" value="EDTRNSPORT"/>
</dbReference>
<dbReference type="PANTHER" id="PTHR42865">
    <property type="entry name" value="PROTON/GLUTAMATE-ASPARTATE SYMPORTER"/>
    <property type="match status" value="1"/>
</dbReference>
<dbReference type="GO" id="GO:0032329">
    <property type="term" value="P:serine transport"/>
    <property type="evidence" value="ECO:0007669"/>
    <property type="project" value="InterPro"/>
</dbReference>
<organism evidence="10 11">
    <name type="scientific">Vibrio ishigakensis</name>
    <dbReference type="NCBI Taxonomy" id="1481914"/>
    <lineage>
        <taxon>Bacteria</taxon>
        <taxon>Pseudomonadati</taxon>
        <taxon>Pseudomonadota</taxon>
        <taxon>Gammaproteobacteria</taxon>
        <taxon>Vibrionales</taxon>
        <taxon>Vibrionaceae</taxon>
        <taxon>Vibrio</taxon>
    </lineage>
</organism>
<dbReference type="EMBL" id="BBRZ01000035">
    <property type="protein sequence ID" value="GAM56689.1"/>
    <property type="molecule type" value="Genomic_DNA"/>
</dbReference>
<dbReference type="GO" id="GO:0005886">
    <property type="term" value="C:plasma membrane"/>
    <property type="evidence" value="ECO:0007669"/>
    <property type="project" value="UniProtKB-SubCell"/>
</dbReference>
<feature type="transmembrane region" description="Helical" evidence="9">
    <location>
        <begin position="305"/>
        <end position="333"/>
    </location>
</feature>
<keyword evidence="4 9" id="KW-0812">Transmembrane</keyword>
<comment type="similarity">
    <text evidence="9">Belongs to the dicarboxylate/amino acid:cation symporter (DAACS) (TC 2.A.23) family.</text>
</comment>
<accession>A0A0B8P124</accession>
<dbReference type="GO" id="GO:0005295">
    <property type="term" value="F:neutral L-amino acid:sodium symporter activity"/>
    <property type="evidence" value="ECO:0007669"/>
    <property type="project" value="TreeGrafter"/>
</dbReference>
<dbReference type="PANTHER" id="PTHR42865:SF8">
    <property type="entry name" value="SERINE_THREONINE TRANSPORTER SSTT"/>
    <property type="match status" value="1"/>
</dbReference>
<keyword evidence="5 9" id="KW-0769">Symport</keyword>
<evidence type="ECO:0000313" key="11">
    <source>
        <dbReference type="Proteomes" id="UP000031671"/>
    </source>
</evidence>
<gene>
    <name evidence="9" type="primary">sstT</name>
    <name evidence="10" type="ORF">JCM19231_3108</name>
</gene>
<comment type="catalytic activity">
    <reaction evidence="9">
        <text>L-serine(in) + Na(+)(in) = L-serine(out) + Na(+)(out)</text>
        <dbReference type="Rhea" id="RHEA:29575"/>
        <dbReference type="ChEBI" id="CHEBI:29101"/>
        <dbReference type="ChEBI" id="CHEBI:33384"/>
    </reaction>
</comment>
<dbReference type="AlphaFoldDB" id="A0A0B8P124"/>
<dbReference type="Proteomes" id="UP000031671">
    <property type="component" value="Unassembled WGS sequence"/>
</dbReference>
<reference evidence="10 11" key="2">
    <citation type="submission" date="2015-01" db="EMBL/GenBank/DDBJ databases">
        <authorList>
            <consortium name="NBRP consortium"/>
            <person name="Sawabe T."/>
            <person name="Meirelles P."/>
            <person name="Feng G."/>
            <person name="Sayaka M."/>
            <person name="Hattori M."/>
            <person name="Ohkuma M."/>
        </authorList>
    </citation>
    <scope>NUCLEOTIDE SEQUENCE [LARGE SCALE GENOMIC DNA]</scope>
    <source>
        <strain evidence="11">JCM 19231</strain>
    </source>
</reference>
<keyword evidence="11" id="KW-1185">Reference proteome</keyword>
<evidence type="ECO:0000256" key="2">
    <source>
        <dbReference type="ARBA" id="ARBA00022448"/>
    </source>
</evidence>
<dbReference type="GO" id="GO:0015826">
    <property type="term" value="P:threonine transport"/>
    <property type="evidence" value="ECO:0007669"/>
    <property type="project" value="InterPro"/>
</dbReference>
<dbReference type="Gene3D" id="1.10.3860.10">
    <property type="entry name" value="Sodium:dicarboxylate symporter"/>
    <property type="match status" value="1"/>
</dbReference>
<dbReference type="HAMAP" id="MF_01582">
    <property type="entry name" value="Ser_Thr_transp_SstT"/>
    <property type="match status" value="1"/>
</dbReference>
<dbReference type="InterPro" id="IPR036458">
    <property type="entry name" value="Na:dicarbo_symporter_sf"/>
</dbReference>
<proteinExistence type="inferred from homology"/>
<feature type="transmembrane region" description="Helical" evidence="9">
    <location>
        <begin position="31"/>
        <end position="53"/>
    </location>
</feature>
<protein>
    <recommendedName>
        <fullName evidence="9">Serine/threonine transporter SstT</fullName>
    </recommendedName>
    <alternativeName>
        <fullName evidence="9">Na(+)/serine-threonine symporter</fullName>
    </alternativeName>
</protein>
<comment type="catalytic activity">
    <reaction evidence="9">
        <text>L-threonine(in) + Na(+)(in) = L-threonine(out) + Na(+)(out)</text>
        <dbReference type="Rhea" id="RHEA:69999"/>
        <dbReference type="ChEBI" id="CHEBI:29101"/>
        <dbReference type="ChEBI" id="CHEBI:57926"/>
    </reaction>
</comment>
<reference evidence="10 11" key="1">
    <citation type="submission" date="2015-01" db="EMBL/GenBank/DDBJ databases">
        <title>Vibrio sp. C1 JCM 19231 whole genome shotgun sequence.</title>
        <authorList>
            <person name="Sawabe T."/>
            <person name="Meirelles P."/>
            <person name="Feng G."/>
            <person name="Sayaka M."/>
            <person name="Hattori M."/>
            <person name="Ohkuma M."/>
        </authorList>
    </citation>
    <scope>NUCLEOTIDE SEQUENCE [LARGE SCALE GENOMIC DNA]</scope>
    <source>
        <strain evidence="11">JCM 19231</strain>
    </source>
</reference>